<evidence type="ECO:0000259" key="2">
    <source>
        <dbReference type="Pfam" id="PF00656"/>
    </source>
</evidence>
<dbReference type="GO" id="GO:0006508">
    <property type="term" value="P:proteolysis"/>
    <property type="evidence" value="ECO:0007669"/>
    <property type="project" value="InterPro"/>
</dbReference>
<evidence type="ECO:0000313" key="3">
    <source>
        <dbReference type="EMBL" id="KAA0194404.1"/>
    </source>
</evidence>
<feature type="region of interest" description="Disordered" evidence="1">
    <location>
        <begin position="410"/>
        <end position="437"/>
    </location>
</feature>
<sequence length="643" mass="73137">MVEPFGRLHQDGDLQFYPGIEGLRPWCENVINNLQVFSRLDSLSKIEPDKSVVGRLALSVAARIPHAHREFLCKLSEQLHELTALLIIQRCFELREFSVISDLVETFPPLLLQHGNPSLIEIEEGKTAELVYPVLGKPTPLFYWCFHGQNVHSQEASVHSDGFLHLIRLRITQVELNDDTNMLQKLGEILRKHQFDVVTLQNLNSDEVFRIVEKFEQVLSPGVYAFLYLGSHGLRLHGHEYILATNASLAGLPPDLNTGLSRGHQKSDNGFPQHEARQGRRMSLRDLGKRGLISVDALTCRLNSRNPSIAVLVVDACRQDYRVDQARQWTADKTLQAVTALNFYNPSNLAVLYACQPGAAAYEGENSVLCTILIYLMQNGDQQPIVSLLDKTCAQFEKVRLSKDDSIGADDFRSRECDNDDKIEQRPDLRQPQSTQHLQTPVSVITIAGNTRRASQFGKEAWEPYDLPNAVWHRKLSDPVKTDKTVSMIGDLWSNSNTVYHSPPQCTFTSSRVPKWFKAQFISTNVLRLEVDRDPRTGLPRAWFELTDMEQAWKPSRVEPDSSQQDQYRPLYGHYRAMLVRDLQRLNTMYEGNRPIEIRLHHNSSDSFRLDPSGMRCACTCSHVTINCPPIAWQMKSPSITFL</sequence>
<dbReference type="OrthoDB" id="417046at2759"/>
<keyword evidence="4" id="KW-1185">Reference proteome</keyword>
<dbReference type="InterPro" id="IPR011600">
    <property type="entry name" value="Pept_C14_caspase"/>
</dbReference>
<evidence type="ECO:0000313" key="4">
    <source>
        <dbReference type="Proteomes" id="UP000728185"/>
    </source>
</evidence>
<dbReference type="GO" id="GO:0004197">
    <property type="term" value="F:cysteine-type endopeptidase activity"/>
    <property type="evidence" value="ECO:0007669"/>
    <property type="project" value="InterPro"/>
</dbReference>
<organism evidence="3 4">
    <name type="scientific">Fasciolopsis buskii</name>
    <dbReference type="NCBI Taxonomy" id="27845"/>
    <lineage>
        <taxon>Eukaryota</taxon>
        <taxon>Metazoa</taxon>
        <taxon>Spiralia</taxon>
        <taxon>Lophotrochozoa</taxon>
        <taxon>Platyhelminthes</taxon>
        <taxon>Trematoda</taxon>
        <taxon>Digenea</taxon>
        <taxon>Plagiorchiida</taxon>
        <taxon>Echinostomata</taxon>
        <taxon>Echinostomatoidea</taxon>
        <taxon>Fasciolidae</taxon>
        <taxon>Fasciolopsis</taxon>
    </lineage>
</organism>
<feature type="compositionally biased region" description="Basic and acidic residues" evidence="1">
    <location>
        <begin position="410"/>
        <end position="429"/>
    </location>
</feature>
<dbReference type="PANTHER" id="PTHR22576">
    <property type="entry name" value="MUCOSA ASSOCIATED LYMPHOID TISSUE LYMPHOMA TRANSLOCATION PROTEIN 1/PARACASPASE"/>
    <property type="match status" value="1"/>
</dbReference>
<dbReference type="Gene3D" id="2.60.40.10">
    <property type="entry name" value="Immunoglobulins"/>
    <property type="match status" value="1"/>
</dbReference>
<dbReference type="SUPFAM" id="SSF52129">
    <property type="entry name" value="Caspase-like"/>
    <property type="match status" value="1"/>
</dbReference>
<dbReference type="Proteomes" id="UP000728185">
    <property type="component" value="Unassembled WGS sequence"/>
</dbReference>
<dbReference type="Pfam" id="PF00656">
    <property type="entry name" value="Peptidase_C14"/>
    <property type="match status" value="1"/>
</dbReference>
<dbReference type="InterPro" id="IPR029030">
    <property type="entry name" value="Caspase-like_dom_sf"/>
</dbReference>
<proteinExistence type="predicted"/>
<feature type="region of interest" description="Disordered" evidence="1">
    <location>
        <begin position="260"/>
        <end position="280"/>
    </location>
</feature>
<accession>A0A8E0S237</accession>
<dbReference type="AlphaFoldDB" id="A0A8E0S237"/>
<dbReference type="InterPro" id="IPR036179">
    <property type="entry name" value="Ig-like_dom_sf"/>
</dbReference>
<feature type="domain" description="Peptidase C14 caspase" evidence="2">
    <location>
        <begin position="181"/>
        <end position="427"/>
    </location>
</feature>
<dbReference type="Gene3D" id="3.40.50.1460">
    <property type="match status" value="1"/>
</dbReference>
<dbReference type="InterPro" id="IPR052039">
    <property type="entry name" value="Caspase-related_regulators"/>
</dbReference>
<dbReference type="InterPro" id="IPR013783">
    <property type="entry name" value="Ig-like_fold"/>
</dbReference>
<comment type="caution">
    <text evidence="3">The sequence shown here is derived from an EMBL/GenBank/DDBJ whole genome shotgun (WGS) entry which is preliminary data.</text>
</comment>
<dbReference type="SUPFAM" id="SSF48726">
    <property type="entry name" value="Immunoglobulin"/>
    <property type="match status" value="1"/>
</dbReference>
<name>A0A8E0S237_9TREM</name>
<dbReference type="PANTHER" id="PTHR22576:SF37">
    <property type="entry name" value="MUCOSA-ASSOCIATED LYMPHOID TISSUE LYMPHOMA TRANSLOCATION PROTEIN 1"/>
    <property type="match status" value="1"/>
</dbReference>
<evidence type="ECO:0000256" key="1">
    <source>
        <dbReference type="SAM" id="MobiDB-lite"/>
    </source>
</evidence>
<protein>
    <recommendedName>
        <fullName evidence="2">Peptidase C14 caspase domain-containing protein</fullName>
    </recommendedName>
</protein>
<gene>
    <name evidence="3" type="ORF">FBUS_06346</name>
</gene>
<dbReference type="EMBL" id="LUCM01004390">
    <property type="protein sequence ID" value="KAA0194404.1"/>
    <property type="molecule type" value="Genomic_DNA"/>
</dbReference>
<reference evidence="3" key="1">
    <citation type="submission" date="2019-05" db="EMBL/GenBank/DDBJ databases">
        <title>Annotation for the trematode Fasciolopsis buski.</title>
        <authorList>
            <person name="Choi Y.-J."/>
        </authorList>
    </citation>
    <scope>NUCLEOTIDE SEQUENCE</scope>
    <source>
        <strain evidence="3">HT</strain>
        <tissue evidence="3">Whole worm</tissue>
    </source>
</reference>